<dbReference type="HOGENOM" id="CLU_061108_0_0_2"/>
<dbReference type="EMBL" id="CP001398">
    <property type="protein sequence ID" value="ACS34121.1"/>
    <property type="molecule type" value="Genomic_DNA"/>
</dbReference>
<dbReference type="STRING" id="593117.TGAM_1619"/>
<evidence type="ECO:0000313" key="2">
    <source>
        <dbReference type="EMBL" id="ACS34121.1"/>
    </source>
</evidence>
<gene>
    <name evidence="2" type="ordered locus">TGAM_1619</name>
</gene>
<dbReference type="Gene3D" id="1.10.8.60">
    <property type="match status" value="1"/>
</dbReference>
<proteinExistence type="predicted"/>
<dbReference type="Gene3D" id="3.40.50.300">
    <property type="entry name" value="P-loop containing nucleotide triphosphate hydrolases"/>
    <property type="match status" value="1"/>
</dbReference>
<dbReference type="InterPro" id="IPR027417">
    <property type="entry name" value="P-loop_NTPase"/>
</dbReference>
<sequence>MRGVFQEDDRKTTDNLFGRDEEIQNILSKLITRDPVFIVGYRRVGKSSLAHAVSNLIVGDHFAHVYCESGFNNTGDIINRVKDTLNSKIETRTKSFVVGKLIEIGLSKTKADRLIQEFENSTIIILDEAQRVTNSGIIDDFLTWVTKHLGSTTRVIITGSEVRLLHGLFKRIHGNPNRIITIYPFEQKVATDFILKGFEQNDFPISREEAKEIYSTLGGTPGAIIAAAEHIILEGEDIDTATEREKTTEMKMMIEELNNIASEYTVETQSFVKKLSINEWQIYDLSFFTEDEKKLLEDLIRFGFIKPNEKGYIVYDPLIREALKEWGGVI</sequence>
<evidence type="ECO:0000259" key="1">
    <source>
        <dbReference type="Pfam" id="PF01637"/>
    </source>
</evidence>
<dbReference type="GO" id="GO:0005524">
    <property type="term" value="F:ATP binding"/>
    <property type="evidence" value="ECO:0007669"/>
    <property type="project" value="InterPro"/>
</dbReference>
<feature type="domain" description="ATPase" evidence="1">
    <location>
        <begin position="17"/>
        <end position="225"/>
    </location>
</feature>
<accession>C5A7A9</accession>
<dbReference type="eggNOG" id="arCOG03169">
    <property type="taxonomic scope" value="Archaea"/>
</dbReference>
<dbReference type="PANTHER" id="PTHR34301">
    <property type="entry name" value="DNA-BINDING PROTEIN-RELATED"/>
    <property type="match status" value="1"/>
</dbReference>
<keyword evidence="3" id="KW-1185">Reference proteome</keyword>
<dbReference type="Proteomes" id="UP000001488">
    <property type="component" value="Chromosome"/>
</dbReference>
<organism evidence="2 3">
    <name type="scientific">Thermococcus gammatolerans (strain DSM 15229 / JCM 11827 / EJ3)</name>
    <dbReference type="NCBI Taxonomy" id="593117"/>
    <lineage>
        <taxon>Archaea</taxon>
        <taxon>Methanobacteriati</taxon>
        <taxon>Methanobacteriota</taxon>
        <taxon>Thermococci</taxon>
        <taxon>Thermococcales</taxon>
        <taxon>Thermococcaceae</taxon>
        <taxon>Thermococcus</taxon>
    </lineage>
</organism>
<dbReference type="PANTHER" id="PTHR34301:SF8">
    <property type="entry name" value="ATPASE DOMAIN-CONTAINING PROTEIN"/>
    <property type="match status" value="1"/>
</dbReference>
<dbReference type="PaxDb" id="593117-TGAM_1619"/>
<dbReference type="OrthoDB" id="132045at2157"/>
<dbReference type="RefSeq" id="WP_015859232.1">
    <property type="nucleotide sequence ID" value="NC_012804.1"/>
</dbReference>
<protein>
    <submittedName>
        <fullName evidence="2">Prokaryotic ATPase, AAA superfamily</fullName>
    </submittedName>
</protein>
<dbReference type="KEGG" id="tga:TGAM_1619"/>
<dbReference type="AlphaFoldDB" id="C5A7A9"/>
<dbReference type="InterPro" id="IPR011579">
    <property type="entry name" value="ATPase_dom"/>
</dbReference>
<dbReference type="PATRIC" id="fig|593117.10.peg.1625"/>
<name>C5A7A9_THEGJ</name>
<evidence type="ECO:0000313" key="3">
    <source>
        <dbReference type="Proteomes" id="UP000001488"/>
    </source>
</evidence>
<reference evidence="2 3" key="1">
    <citation type="journal article" date="2007" name="Genome Biol.">
        <title>Genome analysis and genome-wide proteomics of Thermococcus gammatolerans, the most radioresistant organism known amongst the Archaea.</title>
        <authorList>
            <person name="Zivanovic Y."/>
            <person name="Armengaud J."/>
            <person name="Lagorce A."/>
            <person name="Leplat C."/>
            <person name="Guerin P."/>
            <person name="Dutertre M."/>
            <person name="Anthouard V."/>
            <person name="Forterre P."/>
            <person name="Wincker P."/>
            <person name="Confalonieri F."/>
        </authorList>
    </citation>
    <scope>NUCLEOTIDE SEQUENCE [LARGE SCALE GENOMIC DNA]</scope>
    <source>
        <strain evidence="3">DSM 15229 / JCM 11827 / EJ3</strain>
    </source>
</reference>
<dbReference type="Pfam" id="PF01637">
    <property type="entry name" value="ATPase_2"/>
    <property type="match status" value="1"/>
</dbReference>
<dbReference type="GeneID" id="7987529"/>
<dbReference type="SUPFAM" id="SSF52540">
    <property type="entry name" value="P-loop containing nucleoside triphosphate hydrolases"/>
    <property type="match status" value="1"/>
</dbReference>